<reference evidence="1" key="1">
    <citation type="submission" date="2020-05" db="EMBL/GenBank/DDBJ databases">
        <title>Large-scale comparative analyses of tick genomes elucidate their genetic diversity and vector capacities.</title>
        <authorList>
            <person name="Jia N."/>
            <person name="Wang J."/>
            <person name="Shi W."/>
            <person name="Du L."/>
            <person name="Sun Y."/>
            <person name="Zhan W."/>
            <person name="Jiang J."/>
            <person name="Wang Q."/>
            <person name="Zhang B."/>
            <person name="Ji P."/>
            <person name="Sakyi L.B."/>
            <person name="Cui X."/>
            <person name="Yuan T."/>
            <person name="Jiang B."/>
            <person name="Yang W."/>
            <person name="Lam T.T.-Y."/>
            <person name="Chang Q."/>
            <person name="Ding S."/>
            <person name="Wang X."/>
            <person name="Zhu J."/>
            <person name="Ruan X."/>
            <person name="Zhao L."/>
            <person name="Wei J."/>
            <person name="Que T."/>
            <person name="Du C."/>
            <person name="Cheng J."/>
            <person name="Dai P."/>
            <person name="Han X."/>
            <person name="Huang E."/>
            <person name="Gao Y."/>
            <person name="Liu J."/>
            <person name="Shao H."/>
            <person name="Ye R."/>
            <person name="Li L."/>
            <person name="Wei W."/>
            <person name="Wang X."/>
            <person name="Wang C."/>
            <person name="Yang T."/>
            <person name="Huo Q."/>
            <person name="Li W."/>
            <person name="Guo W."/>
            <person name="Chen H."/>
            <person name="Zhou L."/>
            <person name="Ni X."/>
            <person name="Tian J."/>
            <person name="Zhou Y."/>
            <person name="Sheng Y."/>
            <person name="Liu T."/>
            <person name="Pan Y."/>
            <person name="Xia L."/>
            <person name="Li J."/>
            <person name="Zhao F."/>
            <person name="Cao W."/>
        </authorList>
    </citation>
    <scope>NUCLEOTIDE SEQUENCE</scope>
    <source>
        <strain evidence="1">Dsil-2018</strain>
    </source>
</reference>
<accession>A0ACB8CPT7</accession>
<name>A0ACB8CPT7_DERSI</name>
<dbReference type="Proteomes" id="UP000821865">
    <property type="component" value="Chromosome 5"/>
</dbReference>
<dbReference type="EMBL" id="CM023474">
    <property type="protein sequence ID" value="KAH7949040.1"/>
    <property type="molecule type" value="Genomic_DNA"/>
</dbReference>
<sequence>MTMSEIFAPAVHYAQHGFPMDHVKQSIWQFRHKALLEIPGGHYFLDDLSRVPALGQIITNQPLAALLKASIKFTREGPQAVYKGIVAENIADAVRRAGGVLSTQDLADHLESVEPLDVVPASTTYRGNVNVHTTPLPTQGAVVLQALNILEGFQLRGSRVTAFQYVV</sequence>
<proteinExistence type="predicted"/>
<evidence type="ECO:0000313" key="1">
    <source>
        <dbReference type="EMBL" id="KAH7949040.1"/>
    </source>
</evidence>
<evidence type="ECO:0000313" key="2">
    <source>
        <dbReference type="Proteomes" id="UP000821865"/>
    </source>
</evidence>
<organism evidence="1 2">
    <name type="scientific">Dermacentor silvarum</name>
    <name type="common">Tick</name>
    <dbReference type="NCBI Taxonomy" id="543639"/>
    <lineage>
        <taxon>Eukaryota</taxon>
        <taxon>Metazoa</taxon>
        <taxon>Ecdysozoa</taxon>
        <taxon>Arthropoda</taxon>
        <taxon>Chelicerata</taxon>
        <taxon>Arachnida</taxon>
        <taxon>Acari</taxon>
        <taxon>Parasitiformes</taxon>
        <taxon>Ixodida</taxon>
        <taxon>Ixodoidea</taxon>
        <taxon>Ixodidae</taxon>
        <taxon>Rhipicephalinae</taxon>
        <taxon>Dermacentor</taxon>
    </lineage>
</organism>
<gene>
    <name evidence="1" type="ORF">HPB49_004337</name>
</gene>
<protein>
    <submittedName>
        <fullName evidence="1">Uncharacterized protein</fullName>
    </submittedName>
</protein>
<comment type="caution">
    <text evidence="1">The sequence shown here is derived from an EMBL/GenBank/DDBJ whole genome shotgun (WGS) entry which is preliminary data.</text>
</comment>
<keyword evidence="2" id="KW-1185">Reference proteome</keyword>